<proteinExistence type="predicted"/>
<sequence length="157" mass="17067">MSGAPAFLSSGAICFEYVDSKMASGSKRFSQFVPLCRFFLIPEDSHELCVICLCLEHAHAAVPTGCPPAVPTRFLYSKEPGSKELDVIGEPHEPRDDVSIQSGSPTSPAYGELLDVMAQAVHWLSLPWSSLPWSCEKTPSRVASFLWSLGRELPSGP</sequence>
<dbReference type="AlphaFoldDB" id="A0A3N0Y0K2"/>
<organism evidence="1 2">
    <name type="scientific">Anabarilius grahami</name>
    <name type="common">Kanglang fish</name>
    <name type="synonym">Barilius grahami</name>
    <dbReference type="NCBI Taxonomy" id="495550"/>
    <lineage>
        <taxon>Eukaryota</taxon>
        <taxon>Metazoa</taxon>
        <taxon>Chordata</taxon>
        <taxon>Craniata</taxon>
        <taxon>Vertebrata</taxon>
        <taxon>Euteleostomi</taxon>
        <taxon>Actinopterygii</taxon>
        <taxon>Neopterygii</taxon>
        <taxon>Teleostei</taxon>
        <taxon>Ostariophysi</taxon>
        <taxon>Cypriniformes</taxon>
        <taxon>Xenocyprididae</taxon>
        <taxon>Xenocypridinae</taxon>
        <taxon>Xenocypridinae incertae sedis</taxon>
        <taxon>Anabarilius</taxon>
    </lineage>
</organism>
<protein>
    <submittedName>
        <fullName evidence="1">Uncharacterized protein</fullName>
    </submittedName>
</protein>
<dbReference type="EMBL" id="RJVU01055202">
    <property type="protein sequence ID" value="ROK87101.1"/>
    <property type="molecule type" value="Genomic_DNA"/>
</dbReference>
<evidence type="ECO:0000313" key="1">
    <source>
        <dbReference type="EMBL" id="ROK87101.1"/>
    </source>
</evidence>
<dbReference type="Proteomes" id="UP000281406">
    <property type="component" value="Unassembled WGS sequence"/>
</dbReference>
<name>A0A3N0Y0K2_ANAGA</name>
<accession>A0A3N0Y0K2</accession>
<evidence type="ECO:0000313" key="2">
    <source>
        <dbReference type="Proteomes" id="UP000281406"/>
    </source>
</evidence>
<reference evidence="1 2" key="1">
    <citation type="submission" date="2018-10" db="EMBL/GenBank/DDBJ databases">
        <title>Genome assembly for a Yunnan-Guizhou Plateau 3E fish, Anabarilius grahami (Regan), and its evolutionary and genetic applications.</title>
        <authorList>
            <person name="Jiang W."/>
        </authorList>
    </citation>
    <scope>NUCLEOTIDE SEQUENCE [LARGE SCALE GENOMIC DNA]</scope>
    <source>
        <strain evidence="1">AG-KIZ</strain>
        <tissue evidence="1">Muscle</tissue>
    </source>
</reference>
<comment type="caution">
    <text evidence="1">The sequence shown here is derived from an EMBL/GenBank/DDBJ whole genome shotgun (WGS) entry which is preliminary data.</text>
</comment>
<gene>
    <name evidence="1" type="ORF">DPX16_10241</name>
</gene>
<keyword evidence="2" id="KW-1185">Reference proteome</keyword>